<organism evidence="1 2">
    <name type="scientific">Moniliophthora roreri</name>
    <name type="common">Frosty pod rot fungus</name>
    <name type="synonym">Monilia roreri</name>
    <dbReference type="NCBI Taxonomy" id="221103"/>
    <lineage>
        <taxon>Eukaryota</taxon>
        <taxon>Fungi</taxon>
        <taxon>Dikarya</taxon>
        <taxon>Basidiomycota</taxon>
        <taxon>Agaricomycotina</taxon>
        <taxon>Agaricomycetes</taxon>
        <taxon>Agaricomycetidae</taxon>
        <taxon>Agaricales</taxon>
        <taxon>Marasmiineae</taxon>
        <taxon>Marasmiaceae</taxon>
        <taxon>Moniliophthora</taxon>
    </lineage>
</organism>
<dbReference type="EMBL" id="LATX01002325">
    <property type="protein sequence ID" value="KTB31421.1"/>
    <property type="molecule type" value="Genomic_DNA"/>
</dbReference>
<comment type="caution">
    <text evidence="1">The sequence shown here is derived from an EMBL/GenBank/DDBJ whole genome shotgun (WGS) entry which is preliminary data.</text>
</comment>
<gene>
    <name evidence="1" type="ORF">WG66_16010</name>
</gene>
<protein>
    <submittedName>
        <fullName evidence="1">Uncharacterized protein</fullName>
    </submittedName>
</protein>
<dbReference type="AlphaFoldDB" id="A0A0W0F519"/>
<name>A0A0W0F519_MONRR</name>
<evidence type="ECO:0000313" key="2">
    <source>
        <dbReference type="Proteomes" id="UP000054988"/>
    </source>
</evidence>
<dbReference type="Proteomes" id="UP000054988">
    <property type="component" value="Unassembled WGS sequence"/>
</dbReference>
<reference evidence="1 2" key="1">
    <citation type="submission" date="2015-12" db="EMBL/GenBank/DDBJ databases">
        <title>Draft genome sequence of Moniliophthora roreri, the causal agent of frosty pod rot of cacao.</title>
        <authorList>
            <person name="Aime M.C."/>
            <person name="Diaz-Valderrama J.R."/>
            <person name="Kijpornyongpan T."/>
            <person name="Phillips-Mora W."/>
        </authorList>
    </citation>
    <scope>NUCLEOTIDE SEQUENCE [LARGE SCALE GENOMIC DNA]</scope>
    <source>
        <strain evidence="1 2">MCA 2952</strain>
    </source>
</reference>
<evidence type="ECO:0000313" key="1">
    <source>
        <dbReference type="EMBL" id="KTB31421.1"/>
    </source>
</evidence>
<proteinExistence type="predicted"/>
<sequence length="168" mass="17947">MSRSRIIIPVVGGICTIGAAVGAAHNNSPAITTLTVVSGLASLWGATPPLSRNSVHRIVKRKLGAIARRVFALSSPAPDIECGVEPARMVEMLPSHRPFRMKPRPKTGLPLSRNIEQVQNVPSPTPKPSINALLCFLIPAHASLCLSIQYDEESAGSPCVKYMVEHLA</sequence>
<accession>A0A0W0F519</accession>